<dbReference type="OrthoDB" id="10403779at2759"/>
<sequence length="187" mass="20745">MQGIVRHQLAPGSVVNLTANVGEVIEVSLVGNPTTGYSWQDADRRGSIEVQTSTGSQPGAHPENSDSGHETIVSKNGLERRLSSSSSFTVENASMVVRYLAQVFKVNPHPLGYVGTGGIYYFYYQAVRPGYCQLRFVYTRPWEHVPIPEEHYARVNIRVLDTTINGTEVERVQLPEDSTASQMYIVL</sequence>
<feature type="region of interest" description="Disordered" evidence="3">
    <location>
        <begin position="49"/>
        <end position="71"/>
    </location>
</feature>
<dbReference type="InterPro" id="IPR018990">
    <property type="entry name" value="Prot_inh_I42_chagasin"/>
</dbReference>
<reference evidence="5 6" key="1">
    <citation type="submission" date="2008-07" db="EMBL/GenBank/DDBJ databases">
        <authorList>
            <person name="El-Sayed N."/>
            <person name="Caler E."/>
            <person name="Inman J."/>
            <person name="Amedeo P."/>
            <person name="Hass B."/>
            <person name="Wortman J."/>
        </authorList>
    </citation>
    <scope>NUCLEOTIDE SEQUENCE [LARGE SCALE GENOMIC DNA]</scope>
    <source>
        <strain evidence="6">ATCC 50983 / TXsc</strain>
    </source>
</reference>
<proteinExistence type="predicted"/>
<dbReference type="GeneID" id="9036840"/>
<evidence type="ECO:0000313" key="5">
    <source>
        <dbReference type="EMBL" id="EEQ97640.1"/>
    </source>
</evidence>
<dbReference type="Proteomes" id="UP000007800">
    <property type="component" value="Unassembled WGS sequence"/>
</dbReference>
<gene>
    <name evidence="5" type="ORF">Pmar_PMAR007490</name>
</gene>
<dbReference type="SUPFAM" id="SSF141066">
    <property type="entry name" value="ICP-like"/>
    <property type="match status" value="1"/>
</dbReference>
<dbReference type="EMBL" id="GG687015">
    <property type="protein sequence ID" value="EEQ97640.1"/>
    <property type="molecule type" value="Genomic_DNA"/>
</dbReference>
<dbReference type="InterPro" id="IPR052781">
    <property type="entry name" value="Cys_protease_inhibitor_I42"/>
</dbReference>
<keyword evidence="6" id="KW-1185">Reference proteome</keyword>
<dbReference type="GO" id="GO:0004869">
    <property type="term" value="F:cysteine-type endopeptidase inhibitor activity"/>
    <property type="evidence" value="ECO:0007669"/>
    <property type="project" value="UniProtKB-KW"/>
</dbReference>
<dbReference type="Gene3D" id="2.60.40.2020">
    <property type="match status" value="1"/>
</dbReference>
<dbReference type="InParanoid" id="C5M062"/>
<dbReference type="RefSeq" id="XP_002764923.1">
    <property type="nucleotide sequence ID" value="XM_002764877.1"/>
</dbReference>
<evidence type="ECO:0000256" key="1">
    <source>
        <dbReference type="ARBA" id="ARBA00022690"/>
    </source>
</evidence>
<dbReference type="AlphaFoldDB" id="C5M062"/>
<evidence type="ECO:0000256" key="2">
    <source>
        <dbReference type="ARBA" id="ARBA00022704"/>
    </source>
</evidence>
<name>C5M062_PERM5</name>
<dbReference type="Pfam" id="PF09394">
    <property type="entry name" value="Inhibitor_I42"/>
    <property type="match status" value="1"/>
</dbReference>
<protein>
    <recommendedName>
        <fullName evidence="4">Proteinase inhibitor I42 chagasin domain-containing protein</fullName>
    </recommendedName>
</protein>
<dbReference type="PANTHER" id="PTHR36530">
    <property type="entry name" value="INHIBITOR OF CYSTEINE PEPTIDASE"/>
    <property type="match status" value="1"/>
</dbReference>
<evidence type="ECO:0000259" key="4">
    <source>
        <dbReference type="Pfam" id="PF09394"/>
    </source>
</evidence>
<dbReference type="InterPro" id="IPR036331">
    <property type="entry name" value="Chagasin-like_sf"/>
</dbReference>
<accession>C5M062</accession>
<dbReference type="PANTHER" id="PTHR36530:SF1">
    <property type="entry name" value="AMOEBIASIN-1"/>
    <property type="match status" value="1"/>
</dbReference>
<evidence type="ECO:0000313" key="6">
    <source>
        <dbReference type="Proteomes" id="UP000007800"/>
    </source>
</evidence>
<evidence type="ECO:0000256" key="3">
    <source>
        <dbReference type="SAM" id="MobiDB-lite"/>
    </source>
</evidence>
<dbReference type="OMA" id="WQDADRR"/>
<feature type="domain" description="Proteinase inhibitor I42 chagasin" evidence="4">
    <location>
        <begin position="90"/>
        <end position="152"/>
    </location>
</feature>
<organism evidence="6">
    <name type="scientific">Perkinsus marinus (strain ATCC 50983 / TXsc)</name>
    <dbReference type="NCBI Taxonomy" id="423536"/>
    <lineage>
        <taxon>Eukaryota</taxon>
        <taxon>Sar</taxon>
        <taxon>Alveolata</taxon>
        <taxon>Perkinsozoa</taxon>
        <taxon>Perkinsea</taxon>
        <taxon>Perkinsida</taxon>
        <taxon>Perkinsidae</taxon>
        <taxon>Perkinsus</taxon>
    </lineage>
</organism>
<keyword evidence="1" id="KW-0646">Protease inhibitor</keyword>
<keyword evidence="2" id="KW-0789">Thiol protease inhibitor</keyword>